<dbReference type="Proteomes" id="UP000601171">
    <property type="component" value="Unassembled WGS sequence"/>
</dbReference>
<feature type="region of interest" description="Disordered" evidence="6">
    <location>
        <begin position="108"/>
        <end position="127"/>
    </location>
</feature>
<organism evidence="9 10">
    <name type="scientific">Paratissierella segnis</name>
    <dbReference type="NCBI Taxonomy" id="2763679"/>
    <lineage>
        <taxon>Bacteria</taxon>
        <taxon>Bacillati</taxon>
        <taxon>Bacillota</taxon>
        <taxon>Tissierellia</taxon>
        <taxon>Tissierellales</taxon>
        <taxon>Tissierellaceae</taxon>
        <taxon>Paratissierella</taxon>
    </lineage>
</organism>
<feature type="transmembrane region" description="Helical" evidence="7">
    <location>
        <begin position="41"/>
        <end position="60"/>
    </location>
</feature>
<dbReference type="AlphaFoldDB" id="A0A926ETB3"/>
<dbReference type="Pfam" id="PF06305">
    <property type="entry name" value="LapA_dom"/>
    <property type="match status" value="1"/>
</dbReference>
<evidence type="ECO:0000313" key="9">
    <source>
        <dbReference type="EMBL" id="MBC8587087.1"/>
    </source>
</evidence>
<dbReference type="EMBL" id="JACRTG010000007">
    <property type="protein sequence ID" value="MBC8587087.1"/>
    <property type="molecule type" value="Genomic_DNA"/>
</dbReference>
<sequence length="127" mass="14363">MTGRFVISLIFAVIVAIFALQNAASVTIKFFFAEFTISQALIILISAVFGAIIVLILGTIKQFKTNMKVKNLSKSTEKLEEENRELKERIEQKSNDFNNIEANNMDMNNVETNDVEINNKNEDNSEN</sequence>
<keyword evidence="2 7" id="KW-0812">Transmembrane</keyword>
<keyword evidence="10" id="KW-1185">Reference proteome</keyword>
<dbReference type="GO" id="GO:0005886">
    <property type="term" value="C:plasma membrane"/>
    <property type="evidence" value="ECO:0007669"/>
    <property type="project" value="InterPro"/>
</dbReference>
<evidence type="ECO:0000259" key="8">
    <source>
        <dbReference type="Pfam" id="PF06305"/>
    </source>
</evidence>
<proteinExistence type="predicted"/>
<keyword evidence="1" id="KW-1003">Cell membrane</keyword>
<dbReference type="RefSeq" id="WP_262428558.1">
    <property type="nucleotide sequence ID" value="NZ_JACRTG010000007.1"/>
</dbReference>
<feature type="coiled-coil region" evidence="5">
    <location>
        <begin position="69"/>
        <end position="103"/>
    </location>
</feature>
<feature type="compositionally biased region" description="Basic and acidic residues" evidence="6">
    <location>
        <begin position="117"/>
        <end position="127"/>
    </location>
</feature>
<feature type="domain" description="Lipopolysaccharide assembly protein A" evidence="8">
    <location>
        <begin position="21"/>
        <end position="83"/>
    </location>
</feature>
<protein>
    <submittedName>
        <fullName evidence="9">DUF1049 domain-containing protein</fullName>
    </submittedName>
</protein>
<evidence type="ECO:0000256" key="5">
    <source>
        <dbReference type="SAM" id="Coils"/>
    </source>
</evidence>
<evidence type="ECO:0000256" key="1">
    <source>
        <dbReference type="ARBA" id="ARBA00022475"/>
    </source>
</evidence>
<evidence type="ECO:0000256" key="6">
    <source>
        <dbReference type="SAM" id="MobiDB-lite"/>
    </source>
</evidence>
<keyword evidence="3 7" id="KW-1133">Transmembrane helix</keyword>
<evidence type="ECO:0000256" key="7">
    <source>
        <dbReference type="SAM" id="Phobius"/>
    </source>
</evidence>
<reference evidence="9" key="1">
    <citation type="submission" date="2020-08" db="EMBL/GenBank/DDBJ databases">
        <title>Genome public.</title>
        <authorList>
            <person name="Liu C."/>
            <person name="Sun Q."/>
        </authorList>
    </citation>
    <scope>NUCLEOTIDE SEQUENCE</scope>
    <source>
        <strain evidence="9">BX21</strain>
    </source>
</reference>
<gene>
    <name evidence="9" type="ORF">H8707_02370</name>
</gene>
<evidence type="ECO:0000256" key="3">
    <source>
        <dbReference type="ARBA" id="ARBA00022989"/>
    </source>
</evidence>
<keyword evidence="4 7" id="KW-0472">Membrane</keyword>
<accession>A0A926ETB3</accession>
<dbReference type="InterPro" id="IPR010445">
    <property type="entry name" value="LapA_dom"/>
</dbReference>
<evidence type="ECO:0000256" key="4">
    <source>
        <dbReference type="ARBA" id="ARBA00023136"/>
    </source>
</evidence>
<dbReference type="PANTHER" id="PTHR41335:SF1">
    <property type="entry name" value="MEMBRANE PROTEIN"/>
    <property type="match status" value="1"/>
</dbReference>
<name>A0A926ETB3_9FIRM</name>
<dbReference type="PANTHER" id="PTHR41335">
    <property type="entry name" value="MEMBRANE PROTEIN-RELATED"/>
    <property type="match status" value="1"/>
</dbReference>
<keyword evidence="5" id="KW-0175">Coiled coil</keyword>
<evidence type="ECO:0000313" key="10">
    <source>
        <dbReference type="Proteomes" id="UP000601171"/>
    </source>
</evidence>
<comment type="caution">
    <text evidence="9">The sequence shown here is derived from an EMBL/GenBank/DDBJ whole genome shotgun (WGS) entry which is preliminary data.</text>
</comment>
<evidence type="ECO:0000256" key="2">
    <source>
        <dbReference type="ARBA" id="ARBA00022692"/>
    </source>
</evidence>